<name>A0A6A4M420_9ERIC</name>
<evidence type="ECO:0000313" key="1">
    <source>
        <dbReference type="EMBL" id="KAE9463064.1"/>
    </source>
</evidence>
<reference evidence="1 2" key="1">
    <citation type="journal article" date="2019" name="Genome Biol. Evol.">
        <title>The Rhododendron genome and chromosomal organization provide insight into shared whole-genome duplications across the heath family (Ericaceae).</title>
        <authorList>
            <person name="Soza V.L."/>
            <person name="Lindsley D."/>
            <person name="Waalkes A."/>
            <person name="Ramage E."/>
            <person name="Patwardhan R.P."/>
            <person name="Burton J.N."/>
            <person name="Adey A."/>
            <person name="Kumar A."/>
            <person name="Qiu R."/>
            <person name="Shendure J."/>
            <person name="Hall B."/>
        </authorList>
    </citation>
    <scope>NUCLEOTIDE SEQUENCE [LARGE SCALE GENOMIC DNA]</scope>
    <source>
        <strain evidence="1">RSF 1966-606</strain>
    </source>
</reference>
<accession>A0A6A4M420</accession>
<organism evidence="1 2">
    <name type="scientific">Rhododendron williamsianum</name>
    <dbReference type="NCBI Taxonomy" id="262921"/>
    <lineage>
        <taxon>Eukaryota</taxon>
        <taxon>Viridiplantae</taxon>
        <taxon>Streptophyta</taxon>
        <taxon>Embryophyta</taxon>
        <taxon>Tracheophyta</taxon>
        <taxon>Spermatophyta</taxon>
        <taxon>Magnoliopsida</taxon>
        <taxon>eudicotyledons</taxon>
        <taxon>Gunneridae</taxon>
        <taxon>Pentapetalae</taxon>
        <taxon>asterids</taxon>
        <taxon>Ericales</taxon>
        <taxon>Ericaceae</taxon>
        <taxon>Ericoideae</taxon>
        <taxon>Rhodoreae</taxon>
        <taxon>Rhododendron</taxon>
    </lineage>
</organism>
<comment type="caution">
    <text evidence="1">The sequence shown here is derived from an EMBL/GenBank/DDBJ whole genome shotgun (WGS) entry which is preliminary data.</text>
</comment>
<proteinExistence type="predicted"/>
<protein>
    <submittedName>
        <fullName evidence="1">Uncharacterized protein</fullName>
    </submittedName>
</protein>
<feature type="non-terminal residue" evidence="1">
    <location>
        <position position="1"/>
    </location>
</feature>
<evidence type="ECO:0000313" key="2">
    <source>
        <dbReference type="Proteomes" id="UP000428333"/>
    </source>
</evidence>
<dbReference type="Proteomes" id="UP000428333">
    <property type="component" value="Linkage Group LG03"/>
</dbReference>
<sequence length="106" mass="12437">VAMPKSNITILTDPASVLPVHKNRVTLHPIQGEYSQDKLMLQRIRSYIDFLETRLEEASQWQMHTSHYIFTDSDVAVVDDLVQKFKNYPTFHLGLTFRNNKEQPHR</sequence>
<gene>
    <name evidence="1" type="ORF">C3L33_05028</name>
</gene>
<dbReference type="PANTHER" id="PTHR35723">
    <property type="entry name" value="POLYPHOSPHATIDYLINOSITOL PHOSPHATASE"/>
    <property type="match status" value="1"/>
</dbReference>
<dbReference type="EMBL" id="QEFC01000617">
    <property type="protein sequence ID" value="KAE9463064.1"/>
    <property type="molecule type" value="Genomic_DNA"/>
</dbReference>
<keyword evidence="2" id="KW-1185">Reference proteome</keyword>
<dbReference type="AlphaFoldDB" id="A0A6A4M420"/>
<dbReference type="OrthoDB" id="419694at2759"/>